<keyword evidence="1" id="KW-0472">Membrane</keyword>
<evidence type="ECO:0000256" key="1">
    <source>
        <dbReference type="SAM" id="Phobius"/>
    </source>
</evidence>
<dbReference type="AlphaFoldDB" id="A0A3S0R5B3"/>
<evidence type="ECO:0000313" key="2">
    <source>
        <dbReference type="EMBL" id="RUA22901.1"/>
    </source>
</evidence>
<name>A0A3S0R5B3_9GAMM</name>
<gene>
    <name evidence="2" type="ORF">DSL92_02845</name>
</gene>
<keyword evidence="1" id="KW-1133">Transmembrane helix</keyword>
<keyword evidence="1" id="KW-0812">Transmembrane</keyword>
<protein>
    <submittedName>
        <fullName evidence="2">Uncharacterized protein</fullName>
    </submittedName>
</protein>
<dbReference type="EMBL" id="RXHI01000007">
    <property type="protein sequence ID" value="RUA22901.1"/>
    <property type="molecule type" value="Genomic_DNA"/>
</dbReference>
<accession>A0A3S0R5B3</accession>
<comment type="caution">
    <text evidence="2">The sequence shown here is derived from an EMBL/GenBank/DDBJ whole genome shotgun (WGS) entry which is preliminary data.</text>
</comment>
<organism evidence="2">
    <name type="scientific">Billgrantia gudaonensis</name>
    <dbReference type="NCBI Taxonomy" id="376427"/>
    <lineage>
        <taxon>Bacteria</taxon>
        <taxon>Pseudomonadati</taxon>
        <taxon>Pseudomonadota</taxon>
        <taxon>Gammaproteobacteria</taxon>
        <taxon>Oceanospirillales</taxon>
        <taxon>Halomonadaceae</taxon>
        <taxon>Billgrantia</taxon>
    </lineage>
</organism>
<feature type="transmembrane region" description="Helical" evidence="1">
    <location>
        <begin position="40"/>
        <end position="61"/>
    </location>
</feature>
<sequence length="70" mass="7935">MLPWQLLPGLLLTGLLWTAPEGYALWFWLWPAVLLMPQPSWTLGTNLMLAGISWWALYPPFGPHPGGVRH</sequence>
<proteinExistence type="predicted"/>
<reference evidence="2" key="1">
    <citation type="submission" date="2018-12" db="EMBL/GenBank/DDBJ databases">
        <authorList>
            <person name="Jadhav K."/>
            <person name="Kushwaha B."/>
            <person name="Jadhav I."/>
        </authorList>
    </citation>
    <scope>NUCLEOTIDE SEQUENCE [LARGE SCALE GENOMIC DNA]</scope>
    <source>
        <strain evidence="2">SBS 10</strain>
    </source>
</reference>